<evidence type="ECO:0000256" key="5">
    <source>
        <dbReference type="ARBA" id="ARBA00024934"/>
    </source>
</evidence>
<evidence type="ECO:0000256" key="4">
    <source>
        <dbReference type="ARBA" id="ARBA00023143"/>
    </source>
</evidence>
<comment type="function">
    <text evidence="5 6">Structural component of flagellum, the bacterial motility apparatus. Part of the rod structure of flagellar basal body.</text>
</comment>
<name>A0A1Y0I9B2_9GAMM</name>
<evidence type="ECO:0000256" key="1">
    <source>
        <dbReference type="ARBA" id="ARBA00004117"/>
    </source>
</evidence>
<evidence type="ECO:0000259" key="7">
    <source>
        <dbReference type="Pfam" id="PF00460"/>
    </source>
</evidence>
<evidence type="ECO:0000256" key="6">
    <source>
        <dbReference type="PIRNR" id="PIRNR002889"/>
    </source>
</evidence>
<comment type="similarity">
    <text evidence="2 6">Belongs to the flagella basal body rod proteins family.</text>
</comment>
<gene>
    <name evidence="8" type="ORF">OLMES_3064</name>
</gene>
<evidence type="ECO:0000313" key="8">
    <source>
        <dbReference type="EMBL" id="ARU57107.1"/>
    </source>
</evidence>
<keyword evidence="8" id="KW-0969">Cilium</keyword>
<dbReference type="PIRSF" id="PIRSF002889">
    <property type="entry name" value="Rod_FlgB"/>
    <property type="match status" value="1"/>
</dbReference>
<dbReference type="OrthoDB" id="9788334at2"/>
<dbReference type="AlphaFoldDB" id="A0A1Y0I9B2"/>
<reference evidence="8 9" key="1">
    <citation type="submission" date="2017-05" db="EMBL/GenBank/DDBJ databases">
        <title>Genomic insights into alkan degradation activity of Oleiphilus messinensis.</title>
        <authorList>
            <person name="Kozyavkin S.A."/>
            <person name="Slesarev A.I."/>
            <person name="Golyshin P.N."/>
            <person name="Korzhenkov A."/>
            <person name="Golyshina O.N."/>
            <person name="Toshchakov S.V."/>
        </authorList>
    </citation>
    <scope>NUCLEOTIDE SEQUENCE [LARGE SCALE GENOMIC DNA]</scope>
    <source>
        <strain evidence="8 9">ME102</strain>
    </source>
</reference>
<dbReference type="PANTHER" id="PTHR30435:SF12">
    <property type="entry name" value="FLAGELLAR BASAL BODY ROD PROTEIN FLGB"/>
    <property type="match status" value="1"/>
</dbReference>
<protein>
    <recommendedName>
        <fullName evidence="3 6">Flagellar basal body rod protein FlgB</fullName>
    </recommendedName>
</protein>
<keyword evidence="8" id="KW-0282">Flagellum</keyword>
<keyword evidence="8" id="KW-0966">Cell projection</keyword>
<dbReference type="NCBIfam" id="TIGR01396">
    <property type="entry name" value="FlgB"/>
    <property type="match status" value="1"/>
</dbReference>
<evidence type="ECO:0000256" key="3">
    <source>
        <dbReference type="ARBA" id="ARBA00014376"/>
    </source>
</evidence>
<sequence length="129" mass="14193">MAISFANALGIHEQALNVRVKRAELLANNLVNADTPGFKARDIDFKAVLQGVQKDTLDMEQTNSRHLNTGASSEFDLMYRNPVQPAIDGNTVDTQLELAAYTKNNLDYEASFQFLNSKFKGLSGAIKGE</sequence>
<proteinExistence type="inferred from homology"/>
<dbReference type="InterPro" id="IPR006300">
    <property type="entry name" value="FlgB"/>
</dbReference>
<dbReference type="Proteomes" id="UP000196027">
    <property type="component" value="Chromosome"/>
</dbReference>
<dbReference type="InterPro" id="IPR001444">
    <property type="entry name" value="Flag_bb_rod_N"/>
</dbReference>
<comment type="subunit">
    <text evidence="6">The basal body constitutes a major portion of the flagellar organelle and consists of a number of rings mounted on a central rod.</text>
</comment>
<keyword evidence="4 6" id="KW-0975">Bacterial flagellum</keyword>
<dbReference type="PANTHER" id="PTHR30435">
    <property type="entry name" value="FLAGELLAR PROTEIN"/>
    <property type="match status" value="1"/>
</dbReference>
<feature type="domain" description="Flagellar basal body rod protein N-terminal" evidence="7">
    <location>
        <begin position="11"/>
        <end position="39"/>
    </location>
</feature>
<organism evidence="8 9">
    <name type="scientific">Oleiphilus messinensis</name>
    <dbReference type="NCBI Taxonomy" id="141451"/>
    <lineage>
        <taxon>Bacteria</taxon>
        <taxon>Pseudomonadati</taxon>
        <taxon>Pseudomonadota</taxon>
        <taxon>Gammaproteobacteria</taxon>
        <taxon>Oceanospirillales</taxon>
        <taxon>Oleiphilaceae</taxon>
        <taxon>Oleiphilus</taxon>
    </lineage>
</organism>
<dbReference type="GO" id="GO:0030694">
    <property type="term" value="C:bacterial-type flagellum basal body, rod"/>
    <property type="evidence" value="ECO:0007669"/>
    <property type="project" value="InterPro"/>
</dbReference>
<evidence type="ECO:0000256" key="2">
    <source>
        <dbReference type="ARBA" id="ARBA00009677"/>
    </source>
</evidence>
<comment type="subcellular location">
    <subcellularLocation>
        <location evidence="1 6">Bacterial flagellum basal body</location>
    </subcellularLocation>
</comment>
<evidence type="ECO:0000313" key="9">
    <source>
        <dbReference type="Proteomes" id="UP000196027"/>
    </source>
</evidence>
<dbReference type="EMBL" id="CP021425">
    <property type="protein sequence ID" value="ARU57107.1"/>
    <property type="molecule type" value="Genomic_DNA"/>
</dbReference>
<dbReference type="KEGG" id="ome:OLMES_3064"/>
<dbReference type="Pfam" id="PF00460">
    <property type="entry name" value="Flg_bb_rod"/>
    <property type="match status" value="1"/>
</dbReference>
<keyword evidence="9" id="KW-1185">Reference proteome</keyword>
<dbReference type="GO" id="GO:0071978">
    <property type="term" value="P:bacterial-type flagellum-dependent swarming motility"/>
    <property type="evidence" value="ECO:0007669"/>
    <property type="project" value="TreeGrafter"/>
</dbReference>
<dbReference type="RefSeq" id="WP_087462031.1">
    <property type="nucleotide sequence ID" value="NZ_CP021425.1"/>
</dbReference>
<accession>A0A1Y0I9B2</accession>